<dbReference type="Pfam" id="PF09584">
    <property type="entry name" value="Phageshock_PspD"/>
    <property type="match status" value="1"/>
</dbReference>
<comment type="caution">
    <text evidence="2">The sequence shown here is derived from an EMBL/GenBank/DDBJ whole genome shotgun (WGS) entry which is preliminary data.</text>
</comment>
<dbReference type="RefSeq" id="WP_169404479.1">
    <property type="nucleotide sequence ID" value="NZ_JAADJU010000010.1"/>
</dbReference>
<keyword evidence="3" id="KW-1185">Reference proteome</keyword>
<accession>A0A848MNY4</accession>
<evidence type="ECO:0000313" key="2">
    <source>
        <dbReference type="EMBL" id="NMP28761.1"/>
    </source>
</evidence>
<keyword evidence="1" id="KW-0812">Transmembrane</keyword>
<reference evidence="2 3" key="1">
    <citation type="submission" date="2020-01" db="EMBL/GenBank/DDBJ databases">
        <authorList>
            <person name="Lee S.D."/>
        </authorList>
    </citation>
    <scope>NUCLEOTIDE SEQUENCE [LARGE SCALE GENOMIC DNA]</scope>
    <source>
        <strain evidence="2 3">SAP-1</strain>
    </source>
</reference>
<evidence type="ECO:0000256" key="1">
    <source>
        <dbReference type="SAM" id="Phobius"/>
    </source>
</evidence>
<sequence length="81" mass="8798">MHYALPAATSTKSGLLKRATKLTIMLLLTFAPAGVAARVLAMLGKGPLRFMLALVLEPLLKRLLTALFGRYARESNEKTAK</sequence>
<dbReference type="AlphaFoldDB" id="A0A848MNY4"/>
<reference evidence="2 3" key="2">
    <citation type="submission" date="2020-06" db="EMBL/GenBank/DDBJ databases">
        <title>Polyphasic characterization of a Rahnella strain isolated from tree sap.</title>
        <authorList>
            <person name="Kim I.S."/>
        </authorList>
    </citation>
    <scope>NUCLEOTIDE SEQUENCE [LARGE SCALE GENOMIC DNA]</scope>
    <source>
        <strain evidence="2 3">SAP-1</strain>
    </source>
</reference>
<feature type="transmembrane region" description="Helical" evidence="1">
    <location>
        <begin position="22"/>
        <end position="44"/>
    </location>
</feature>
<dbReference type="InterPro" id="IPR014321">
    <property type="entry name" value="Phageshock_PspD"/>
</dbReference>
<protein>
    <submittedName>
        <fullName evidence="2">Phage shock protein D</fullName>
    </submittedName>
</protein>
<evidence type="ECO:0000313" key="3">
    <source>
        <dbReference type="Proteomes" id="UP000585363"/>
    </source>
</evidence>
<gene>
    <name evidence="2" type="ORF">GW590_18030</name>
</gene>
<dbReference type="EMBL" id="JAADJU010000010">
    <property type="protein sequence ID" value="NMP28761.1"/>
    <property type="molecule type" value="Genomic_DNA"/>
</dbReference>
<dbReference type="Proteomes" id="UP000585363">
    <property type="component" value="Unassembled WGS sequence"/>
</dbReference>
<proteinExistence type="predicted"/>
<keyword evidence="1" id="KW-1133">Transmembrane helix</keyword>
<keyword evidence="1" id="KW-0472">Membrane</keyword>
<name>A0A848MNY4_9GAMM</name>
<organism evidence="2 3">
    <name type="scientific">Rouxiella aceris</name>
    <dbReference type="NCBI Taxonomy" id="2703884"/>
    <lineage>
        <taxon>Bacteria</taxon>
        <taxon>Pseudomonadati</taxon>
        <taxon>Pseudomonadota</taxon>
        <taxon>Gammaproteobacteria</taxon>
        <taxon>Enterobacterales</taxon>
        <taxon>Yersiniaceae</taxon>
        <taxon>Rouxiella</taxon>
    </lineage>
</organism>